<sequence>MFGIFLQCAEECSSPVGGSGARANELRASRHAPALGQSQPLFTCREDHVRKTTWLLILPDLSPQTHTMYLAYARTTLHLWFFFHYQE</sequence>
<name>A0A5B7EQF2_PORTR</name>
<protein>
    <submittedName>
        <fullName evidence="1">Uncharacterized protein</fullName>
    </submittedName>
</protein>
<evidence type="ECO:0000313" key="2">
    <source>
        <dbReference type="Proteomes" id="UP000324222"/>
    </source>
</evidence>
<dbReference type="AlphaFoldDB" id="A0A5B7EQF2"/>
<dbReference type="Proteomes" id="UP000324222">
    <property type="component" value="Unassembled WGS sequence"/>
</dbReference>
<evidence type="ECO:0000313" key="1">
    <source>
        <dbReference type="EMBL" id="MPC36392.1"/>
    </source>
</evidence>
<gene>
    <name evidence="1" type="ORF">E2C01_029850</name>
</gene>
<keyword evidence="2" id="KW-1185">Reference proteome</keyword>
<proteinExistence type="predicted"/>
<accession>A0A5B7EQF2</accession>
<organism evidence="1 2">
    <name type="scientific">Portunus trituberculatus</name>
    <name type="common">Swimming crab</name>
    <name type="synonym">Neptunus trituberculatus</name>
    <dbReference type="NCBI Taxonomy" id="210409"/>
    <lineage>
        <taxon>Eukaryota</taxon>
        <taxon>Metazoa</taxon>
        <taxon>Ecdysozoa</taxon>
        <taxon>Arthropoda</taxon>
        <taxon>Crustacea</taxon>
        <taxon>Multicrustacea</taxon>
        <taxon>Malacostraca</taxon>
        <taxon>Eumalacostraca</taxon>
        <taxon>Eucarida</taxon>
        <taxon>Decapoda</taxon>
        <taxon>Pleocyemata</taxon>
        <taxon>Brachyura</taxon>
        <taxon>Eubrachyura</taxon>
        <taxon>Portunoidea</taxon>
        <taxon>Portunidae</taxon>
        <taxon>Portuninae</taxon>
        <taxon>Portunus</taxon>
    </lineage>
</organism>
<comment type="caution">
    <text evidence="1">The sequence shown here is derived from an EMBL/GenBank/DDBJ whole genome shotgun (WGS) entry which is preliminary data.</text>
</comment>
<dbReference type="EMBL" id="VSRR010003506">
    <property type="protein sequence ID" value="MPC36392.1"/>
    <property type="molecule type" value="Genomic_DNA"/>
</dbReference>
<reference evidence="1 2" key="1">
    <citation type="submission" date="2019-05" db="EMBL/GenBank/DDBJ databases">
        <title>Another draft genome of Portunus trituberculatus and its Hox gene families provides insights of decapod evolution.</title>
        <authorList>
            <person name="Jeong J.-H."/>
            <person name="Song I."/>
            <person name="Kim S."/>
            <person name="Choi T."/>
            <person name="Kim D."/>
            <person name="Ryu S."/>
            <person name="Kim W."/>
        </authorList>
    </citation>
    <scope>NUCLEOTIDE SEQUENCE [LARGE SCALE GENOMIC DNA]</scope>
    <source>
        <tissue evidence="1">Muscle</tissue>
    </source>
</reference>